<evidence type="ECO:0000313" key="3">
    <source>
        <dbReference type="EMBL" id="KAA0021144.1"/>
    </source>
</evidence>
<sequence length="259" mass="27010">MESYPRVMVGTDGSDDATAAVKVGGRIAAKLGVPLDLIAVWEDDNNDAWAVEVTTAAEAILKDLGVKEVNTKRVSGDPADQLVAYTNDNPQSLVVVGSTGLTKASSRLVGSTSNRLSHHSIADVLYAREPVPSQWNFVALATDGSDTSLKAVQRGLGLASALGATPRLVTAAKSHDDGARVLAATRAALNLDSAGVEIEEEILVDSQAASAIILQGWKYEIVVIGNKSMSGAARLLGSIANKITHGLETNLLLVNTTRS</sequence>
<dbReference type="PRINTS" id="PR01438">
    <property type="entry name" value="UNVRSLSTRESS"/>
</dbReference>
<evidence type="ECO:0000259" key="2">
    <source>
        <dbReference type="Pfam" id="PF00582"/>
    </source>
</evidence>
<feature type="domain" description="UspA" evidence="2">
    <location>
        <begin position="4"/>
        <end position="125"/>
    </location>
</feature>
<dbReference type="InterPro" id="IPR014729">
    <property type="entry name" value="Rossmann-like_a/b/a_fold"/>
</dbReference>
<dbReference type="InterPro" id="IPR006016">
    <property type="entry name" value="UspA"/>
</dbReference>
<evidence type="ECO:0000313" key="4">
    <source>
        <dbReference type="Proteomes" id="UP000322244"/>
    </source>
</evidence>
<comment type="caution">
    <text evidence="3">The sequence shown here is derived from an EMBL/GenBank/DDBJ whole genome shotgun (WGS) entry which is preliminary data.</text>
</comment>
<gene>
    <name evidence="3" type="ORF">FOY51_19690</name>
</gene>
<reference evidence="3 4" key="1">
    <citation type="submission" date="2019-07" db="EMBL/GenBank/DDBJ databases">
        <title>Rhodococcus cavernicolus sp. nov., isolated from a cave.</title>
        <authorList>
            <person name="Lee S.D."/>
        </authorList>
    </citation>
    <scope>NUCLEOTIDE SEQUENCE [LARGE SCALE GENOMIC DNA]</scope>
    <source>
        <strain evidence="3 4">C1-24</strain>
    </source>
</reference>
<protein>
    <submittedName>
        <fullName evidence="3">Universal stress protein</fullName>
    </submittedName>
</protein>
<dbReference type="RefSeq" id="WP_149431977.1">
    <property type="nucleotide sequence ID" value="NZ_VLNY01000011.1"/>
</dbReference>
<organism evidence="3 4">
    <name type="scientific">Antrihabitans cavernicola</name>
    <dbReference type="NCBI Taxonomy" id="2495913"/>
    <lineage>
        <taxon>Bacteria</taxon>
        <taxon>Bacillati</taxon>
        <taxon>Actinomycetota</taxon>
        <taxon>Actinomycetes</taxon>
        <taxon>Mycobacteriales</taxon>
        <taxon>Nocardiaceae</taxon>
        <taxon>Antrihabitans</taxon>
    </lineage>
</organism>
<dbReference type="OrthoDB" id="3427787at2"/>
<dbReference type="Gene3D" id="3.40.50.620">
    <property type="entry name" value="HUPs"/>
    <property type="match status" value="2"/>
</dbReference>
<accession>A0A5A7S6M5</accession>
<evidence type="ECO:0000256" key="1">
    <source>
        <dbReference type="ARBA" id="ARBA00008791"/>
    </source>
</evidence>
<dbReference type="PANTHER" id="PTHR46268">
    <property type="entry name" value="STRESS RESPONSE PROTEIN NHAX"/>
    <property type="match status" value="1"/>
</dbReference>
<proteinExistence type="inferred from homology"/>
<dbReference type="SUPFAM" id="SSF52402">
    <property type="entry name" value="Adenine nucleotide alpha hydrolases-like"/>
    <property type="match status" value="2"/>
</dbReference>
<dbReference type="EMBL" id="VLNY01000011">
    <property type="protein sequence ID" value="KAA0021144.1"/>
    <property type="molecule type" value="Genomic_DNA"/>
</dbReference>
<name>A0A5A7S6M5_9NOCA</name>
<dbReference type="Proteomes" id="UP000322244">
    <property type="component" value="Unassembled WGS sequence"/>
</dbReference>
<dbReference type="AlphaFoldDB" id="A0A5A7S6M5"/>
<keyword evidence="4" id="KW-1185">Reference proteome</keyword>
<dbReference type="InterPro" id="IPR006015">
    <property type="entry name" value="Universal_stress_UspA"/>
</dbReference>
<dbReference type="PANTHER" id="PTHR46268:SF6">
    <property type="entry name" value="UNIVERSAL STRESS PROTEIN UP12"/>
    <property type="match status" value="1"/>
</dbReference>
<comment type="similarity">
    <text evidence="1">Belongs to the universal stress protein A family.</text>
</comment>
<dbReference type="Pfam" id="PF00582">
    <property type="entry name" value="Usp"/>
    <property type="match status" value="2"/>
</dbReference>
<feature type="domain" description="UspA" evidence="2">
    <location>
        <begin position="140"/>
        <end position="254"/>
    </location>
</feature>
<dbReference type="CDD" id="cd00293">
    <property type="entry name" value="USP-like"/>
    <property type="match status" value="1"/>
</dbReference>